<protein>
    <recommendedName>
        <fullName evidence="3">Lipoprotein</fullName>
    </recommendedName>
</protein>
<reference evidence="1 2" key="1">
    <citation type="submission" date="2020-12" db="EMBL/GenBank/DDBJ databases">
        <title>Bacterial novel species Adhaeribacter sp. BT258 isolated from soil.</title>
        <authorList>
            <person name="Jung H.-Y."/>
        </authorList>
    </citation>
    <scope>NUCLEOTIDE SEQUENCE [LARGE SCALE GENOMIC DNA]</scope>
    <source>
        <strain evidence="1 2">BT258</strain>
    </source>
</reference>
<sequence length="237" mass="26406">MVQAIKTTILKGGLPVMLCFLLTSCFERDACEERYLLVPMHSSYAGWFSGTGADNTNTQKIARTNAGLQETLTLSKGNNQMPVLKQPDACTYVSGKTVNLGYYSSLYGNNIGVTLAQQKDGEVPVLRINVYAQSTGFQDHSEMFYDFSNAKQFPVTFSRFSKSTSTSEDILTNAFPEVTIVDSLVTGNSVYRQVYKISNPYLQKEGNAFSITDFYIDKTYGLVQYAQKDGTIWQIQL</sequence>
<dbReference type="PROSITE" id="PS51257">
    <property type="entry name" value="PROKAR_LIPOPROTEIN"/>
    <property type="match status" value="1"/>
</dbReference>
<dbReference type="Proteomes" id="UP000644147">
    <property type="component" value="Unassembled WGS sequence"/>
</dbReference>
<evidence type="ECO:0008006" key="3">
    <source>
        <dbReference type="Google" id="ProtNLM"/>
    </source>
</evidence>
<keyword evidence="2" id="KW-1185">Reference proteome</keyword>
<accession>A0ABS1C1D4</accession>
<comment type="caution">
    <text evidence="1">The sequence shown here is derived from an EMBL/GenBank/DDBJ whole genome shotgun (WGS) entry which is preliminary data.</text>
</comment>
<dbReference type="RefSeq" id="WP_200505975.1">
    <property type="nucleotide sequence ID" value="NZ_JAEHFX010000004.1"/>
</dbReference>
<evidence type="ECO:0000313" key="2">
    <source>
        <dbReference type="Proteomes" id="UP000644147"/>
    </source>
</evidence>
<name>A0ABS1C1D4_9BACT</name>
<gene>
    <name evidence="1" type="ORF">I5M27_09480</name>
</gene>
<organism evidence="1 2">
    <name type="scientific">Adhaeribacter terrigena</name>
    <dbReference type="NCBI Taxonomy" id="2793070"/>
    <lineage>
        <taxon>Bacteria</taxon>
        <taxon>Pseudomonadati</taxon>
        <taxon>Bacteroidota</taxon>
        <taxon>Cytophagia</taxon>
        <taxon>Cytophagales</taxon>
        <taxon>Hymenobacteraceae</taxon>
        <taxon>Adhaeribacter</taxon>
    </lineage>
</organism>
<dbReference type="EMBL" id="JAEHFX010000004">
    <property type="protein sequence ID" value="MBK0403216.1"/>
    <property type="molecule type" value="Genomic_DNA"/>
</dbReference>
<proteinExistence type="predicted"/>
<evidence type="ECO:0000313" key="1">
    <source>
        <dbReference type="EMBL" id="MBK0403216.1"/>
    </source>
</evidence>